<accession>A0AAV4SNP4</accession>
<gene>
    <name evidence="1" type="ORF">CDAR_382501</name>
</gene>
<name>A0AAV4SNP4_9ARAC</name>
<protein>
    <submittedName>
        <fullName evidence="1">Uncharacterized protein</fullName>
    </submittedName>
</protein>
<sequence>MHLVLQCKRRFVETTAFAEIPGQLRVGSFLCSVFCSALLCRQLNTQRHHRCEINTINGAERPGVVFRPSRDNRFFGCLYLIGNKSWKWKKKHVELK</sequence>
<dbReference type="Proteomes" id="UP001054837">
    <property type="component" value="Unassembled WGS sequence"/>
</dbReference>
<keyword evidence="2" id="KW-1185">Reference proteome</keyword>
<evidence type="ECO:0000313" key="2">
    <source>
        <dbReference type="Proteomes" id="UP001054837"/>
    </source>
</evidence>
<proteinExistence type="predicted"/>
<evidence type="ECO:0000313" key="1">
    <source>
        <dbReference type="EMBL" id="GIY34851.1"/>
    </source>
</evidence>
<comment type="caution">
    <text evidence="1">The sequence shown here is derived from an EMBL/GenBank/DDBJ whole genome shotgun (WGS) entry which is preliminary data.</text>
</comment>
<reference evidence="1 2" key="1">
    <citation type="submission" date="2021-06" db="EMBL/GenBank/DDBJ databases">
        <title>Caerostris darwini draft genome.</title>
        <authorList>
            <person name="Kono N."/>
            <person name="Arakawa K."/>
        </authorList>
    </citation>
    <scope>NUCLEOTIDE SEQUENCE [LARGE SCALE GENOMIC DNA]</scope>
</reference>
<dbReference type="AlphaFoldDB" id="A0AAV4SNP4"/>
<organism evidence="1 2">
    <name type="scientific">Caerostris darwini</name>
    <dbReference type="NCBI Taxonomy" id="1538125"/>
    <lineage>
        <taxon>Eukaryota</taxon>
        <taxon>Metazoa</taxon>
        <taxon>Ecdysozoa</taxon>
        <taxon>Arthropoda</taxon>
        <taxon>Chelicerata</taxon>
        <taxon>Arachnida</taxon>
        <taxon>Araneae</taxon>
        <taxon>Araneomorphae</taxon>
        <taxon>Entelegynae</taxon>
        <taxon>Araneoidea</taxon>
        <taxon>Araneidae</taxon>
        <taxon>Caerostris</taxon>
    </lineage>
</organism>
<dbReference type="EMBL" id="BPLQ01008105">
    <property type="protein sequence ID" value="GIY34851.1"/>
    <property type="molecule type" value="Genomic_DNA"/>
</dbReference>